<sequence length="751" mass="84423">MIDTARLFATRGVKCTIVTTSSFAETISLDNQNLGIQINLQTMKFPAKEAGLPEGCESTDSISGPQMFHNFFEGLSLLQHPLENLVETLRPDCLVADAFFPWANSTAEKFGITRLCFHVCGYLCECISYNLLMHQPHKNISSSGSDTFVVPGNLPHEIKLMISELSPFDKGACSKAFLDLRNEIIEAKRSCHGSIINSFYELEPSYVDYFEKELGFKHWHIGPLALYFKDQIRGKKSSIDLEGCLKWLDEKEANSVIYICFGSFSDVSDAQLHEIALALEALGQNFILVVRKDSDNWMPQGFKERVKEQGLIIRGWAPQVLILNHRAVGGFVTHCGWNSVLEGVTAGVPMVTWPLHAEQFYSEKLVTQVLRIGIQVGAKKWVARFEDQNILISRETILMAMRGEPGFPKECKSTQNFFNAIAELQHPFGVLMEEFHPNCLVADFQFPWANSVAKQFGVPCLSFDVCSCIYPCVSSNLNQFQPHKEVSSDSEHFVVPSLPHEVKLRTAELAPHEKGESEKWMIELVDQIWEGQRECYGVIKNSFYELEPDYADCYKNNMGFKHWHIGPLFLCFEGKGNDSNQVGKKSSIGVEECLRWLDKKQDNSVIYVCFGSMSNVAYAQLDEIARALESLVQNFILVTRSKEDTNGWVLDGFEDRVKGQEIGHRCSGIGVPVGVKGWAGTLDENGDVIGKDEIVTAISKIVVGKEAEDMRKRAQELKKMARRAIQEGGSSYSHLTALIEESKAYKMQHKI</sequence>
<dbReference type="OrthoDB" id="5835829at2759"/>
<evidence type="ECO:0000313" key="5">
    <source>
        <dbReference type="Proteomes" id="UP001153076"/>
    </source>
</evidence>
<name>A0A9Q1KY50_9CARY</name>
<dbReference type="InterPro" id="IPR002213">
    <property type="entry name" value="UDP_glucos_trans"/>
</dbReference>
<dbReference type="FunFam" id="3.40.50.2000:FF:000063">
    <property type="entry name" value="Glycosyltransferase"/>
    <property type="match status" value="1"/>
</dbReference>
<dbReference type="PANTHER" id="PTHR48047:SF45">
    <property type="entry name" value="SCOPOLETIN GLUCOSYLTRANSFERASE-LIKE"/>
    <property type="match status" value="1"/>
</dbReference>
<evidence type="ECO:0000256" key="1">
    <source>
        <dbReference type="ARBA" id="ARBA00009995"/>
    </source>
</evidence>
<dbReference type="Pfam" id="PF00201">
    <property type="entry name" value="UDPGT"/>
    <property type="match status" value="1"/>
</dbReference>
<dbReference type="SUPFAM" id="SSF53756">
    <property type="entry name" value="UDP-Glycosyltransferase/glycogen phosphorylase"/>
    <property type="match status" value="2"/>
</dbReference>
<comment type="similarity">
    <text evidence="1">Belongs to the UDP-glycosyltransferase family.</text>
</comment>
<keyword evidence="5" id="KW-1185">Reference proteome</keyword>
<accession>A0A9Q1KY50</accession>
<gene>
    <name evidence="4" type="ORF">Cgig2_032639</name>
</gene>
<dbReference type="CDD" id="cd03784">
    <property type="entry name" value="GT1_Gtf-like"/>
    <property type="match status" value="1"/>
</dbReference>
<dbReference type="Gene3D" id="3.40.50.2000">
    <property type="entry name" value="Glycogen Phosphorylase B"/>
    <property type="match status" value="4"/>
</dbReference>
<evidence type="ECO:0008006" key="6">
    <source>
        <dbReference type="Google" id="ProtNLM"/>
    </source>
</evidence>
<dbReference type="EMBL" id="JAKOGI010000012">
    <property type="protein sequence ID" value="KAJ8451014.1"/>
    <property type="molecule type" value="Genomic_DNA"/>
</dbReference>
<protein>
    <recommendedName>
        <fullName evidence="6">UDP-glycosyltransferases domain-containing protein</fullName>
    </recommendedName>
</protein>
<dbReference type="GO" id="GO:0035251">
    <property type="term" value="F:UDP-glucosyltransferase activity"/>
    <property type="evidence" value="ECO:0007669"/>
    <property type="project" value="TreeGrafter"/>
</dbReference>
<dbReference type="PANTHER" id="PTHR48047">
    <property type="entry name" value="GLYCOSYLTRANSFERASE"/>
    <property type="match status" value="1"/>
</dbReference>
<proteinExistence type="inferred from homology"/>
<keyword evidence="3" id="KW-0808">Transferase</keyword>
<dbReference type="PROSITE" id="PS00375">
    <property type="entry name" value="UDPGT"/>
    <property type="match status" value="1"/>
</dbReference>
<organism evidence="4 5">
    <name type="scientific">Carnegiea gigantea</name>
    <dbReference type="NCBI Taxonomy" id="171969"/>
    <lineage>
        <taxon>Eukaryota</taxon>
        <taxon>Viridiplantae</taxon>
        <taxon>Streptophyta</taxon>
        <taxon>Embryophyta</taxon>
        <taxon>Tracheophyta</taxon>
        <taxon>Spermatophyta</taxon>
        <taxon>Magnoliopsida</taxon>
        <taxon>eudicotyledons</taxon>
        <taxon>Gunneridae</taxon>
        <taxon>Pentapetalae</taxon>
        <taxon>Caryophyllales</taxon>
        <taxon>Cactineae</taxon>
        <taxon>Cactaceae</taxon>
        <taxon>Cactoideae</taxon>
        <taxon>Echinocereeae</taxon>
        <taxon>Carnegiea</taxon>
    </lineage>
</organism>
<evidence type="ECO:0000313" key="4">
    <source>
        <dbReference type="EMBL" id="KAJ8451014.1"/>
    </source>
</evidence>
<reference evidence="4" key="1">
    <citation type="submission" date="2022-04" db="EMBL/GenBank/DDBJ databases">
        <title>Carnegiea gigantea Genome sequencing and assembly v2.</title>
        <authorList>
            <person name="Copetti D."/>
            <person name="Sanderson M.J."/>
            <person name="Burquez A."/>
            <person name="Wojciechowski M.F."/>
        </authorList>
    </citation>
    <scope>NUCLEOTIDE SEQUENCE</scope>
    <source>
        <strain evidence="4">SGP5-SGP5p</strain>
        <tissue evidence="4">Aerial part</tissue>
    </source>
</reference>
<dbReference type="InterPro" id="IPR035595">
    <property type="entry name" value="UDP_glycos_trans_CS"/>
</dbReference>
<evidence type="ECO:0000256" key="2">
    <source>
        <dbReference type="ARBA" id="ARBA00022676"/>
    </source>
</evidence>
<keyword evidence="2" id="KW-0328">Glycosyltransferase</keyword>
<evidence type="ECO:0000256" key="3">
    <source>
        <dbReference type="ARBA" id="ARBA00022679"/>
    </source>
</evidence>
<dbReference type="AlphaFoldDB" id="A0A9Q1KY50"/>
<dbReference type="Proteomes" id="UP001153076">
    <property type="component" value="Unassembled WGS sequence"/>
</dbReference>
<comment type="caution">
    <text evidence="4">The sequence shown here is derived from an EMBL/GenBank/DDBJ whole genome shotgun (WGS) entry which is preliminary data.</text>
</comment>